<evidence type="ECO:0000313" key="2">
    <source>
        <dbReference type="Proteomes" id="UP000442694"/>
    </source>
</evidence>
<name>A0A833JB56_9BACT</name>
<gene>
    <name evidence="1" type="ORF">GCL57_12845</name>
</gene>
<comment type="caution">
    <text evidence="1">The sequence shown here is derived from an EMBL/GenBank/DDBJ whole genome shotgun (WGS) entry which is preliminary data.</text>
</comment>
<proteinExistence type="predicted"/>
<dbReference type="RefSeq" id="WP_152213750.1">
    <property type="nucleotide sequence ID" value="NZ_WFLN01000009.1"/>
</dbReference>
<dbReference type="EMBL" id="WFLN01000009">
    <property type="protein sequence ID" value="KAB8028600.1"/>
    <property type="molecule type" value="Genomic_DNA"/>
</dbReference>
<keyword evidence="2" id="KW-1185">Reference proteome</keyword>
<sequence>MLVHLFLDLRGRGMSLSSADLDILKSWEDMGLKPEFIAQIMFEYAEECKQKAKVFPATLLPLSRKVRAILIKSTEF</sequence>
<dbReference type="AlphaFoldDB" id="A0A833JB56"/>
<evidence type="ECO:0000313" key="1">
    <source>
        <dbReference type="EMBL" id="KAB8028600.1"/>
    </source>
</evidence>
<accession>A0A833JB56</accession>
<reference evidence="1 2" key="1">
    <citation type="submission" date="2019-10" db="EMBL/GenBank/DDBJ databases">
        <title>New genus of Silvanigrellaceae.</title>
        <authorList>
            <person name="Pitt A."/>
            <person name="Hahn M.W."/>
        </authorList>
    </citation>
    <scope>NUCLEOTIDE SEQUENCE [LARGE SCALE GENOMIC DNA]</scope>
    <source>
        <strain evidence="1 2">33A1-SZDP</strain>
    </source>
</reference>
<dbReference type="Proteomes" id="UP000442694">
    <property type="component" value="Unassembled WGS sequence"/>
</dbReference>
<organism evidence="1 2">
    <name type="scientific">Fluviispira multicolorata</name>
    <dbReference type="NCBI Taxonomy" id="2654512"/>
    <lineage>
        <taxon>Bacteria</taxon>
        <taxon>Pseudomonadati</taxon>
        <taxon>Bdellovibrionota</taxon>
        <taxon>Oligoflexia</taxon>
        <taxon>Silvanigrellales</taxon>
        <taxon>Silvanigrellaceae</taxon>
        <taxon>Fluviispira</taxon>
    </lineage>
</organism>
<protein>
    <submittedName>
        <fullName evidence="1">Uncharacterized protein</fullName>
    </submittedName>
</protein>